<dbReference type="GO" id="GO:0016491">
    <property type="term" value="F:oxidoreductase activity"/>
    <property type="evidence" value="ECO:0007669"/>
    <property type="project" value="UniProtKB-KW"/>
</dbReference>
<protein>
    <submittedName>
        <fullName evidence="2">Putative mgs207 protein</fullName>
    </submittedName>
</protein>
<dbReference type="Proteomes" id="UP000013521">
    <property type="component" value="Unassembled WGS sequence"/>
</dbReference>
<dbReference type="Pfam" id="PF14027">
    <property type="entry name" value="Questin_oxidase"/>
    <property type="match status" value="1"/>
</dbReference>
<keyword evidence="1" id="KW-0560">Oxidoreductase</keyword>
<proteinExistence type="predicted"/>
<evidence type="ECO:0000313" key="3">
    <source>
        <dbReference type="Proteomes" id="UP000013521"/>
    </source>
</evidence>
<dbReference type="OrthoDB" id="10265971at2759"/>
<sequence length="439" mass="49763">MFSWGYNKMPDFFAQRIGVEKEPVYGVEEKAEKRARTVKHLVQANHSIFSVIYHNNEFHNHTPHILGSAYILGSTNEHLNEIYDVETDTLEKWTDSPGEVTEANWRDFFGQKEYQRAYMDFFEDQIAACGNDWKAMVEKYLFAGPNPLINNIICGLGHALIHLGYAYELSSRTIASEALVLSTCFYNSMHKYLDDPSYTKPSPHPSTSPLELLDRIRRDARFDGATPHKGDTNIYVLLDTREDAILEHWNALAVPADPTAVWAACQRAAVEVVVATHEAGSDEKYDFFLVHLLTTSHAVRHLLPLLPARWHVPLARQWWLLVVSIYIAQHRPEVKTERIDGVELAGRDWAWVVRQALEGRWRNDAHYVKALRAMMNAADTWGDPKQFFLKAAVKFATEFGGWGGFAPAEIARTDERKHAKMGISVEEAEAAKALAAEAG</sequence>
<dbReference type="EMBL" id="KB916239">
    <property type="protein sequence ID" value="EOD48193.1"/>
    <property type="molecule type" value="Genomic_DNA"/>
</dbReference>
<dbReference type="KEGG" id="npa:UCRNP2_5055"/>
<dbReference type="OMA" id="INNIICG"/>
<dbReference type="STRING" id="1287680.R1EK74"/>
<dbReference type="PANTHER" id="PTHR35870:SF6">
    <property type="entry name" value="MGS207 PROTEIN"/>
    <property type="match status" value="1"/>
</dbReference>
<evidence type="ECO:0000313" key="2">
    <source>
        <dbReference type="EMBL" id="EOD48193.1"/>
    </source>
</evidence>
<reference evidence="3" key="1">
    <citation type="journal article" date="2013" name="Genome Announc.">
        <title>Draft genome sequence of Neofusicoccum parvum isolate UCR-NP2, a fungal vascular pathogen associated with grapevine cankers.</title>
        <authorList>
            <person name="Blanco-Ulate B."/>
            <person name="Rolshausen P."/>
            <person name="Cantu D."/>
        </authorList>
    </citation>
    <scope>NUCLEOTIDE SEQUENCE [LARGE SCALE GENOMIC DNA]</scope>
    <source>
        <strain evidence="3">UCR-NP2</strain>
    </source>
</reference>
<dbReference type="AlphaFoldDB" id="R1EK74"/>
<accession>R1EK74</accession>
<evidence type="ECO:0000256" key="1">
    <source>
        <dbReference type="ARBA" id="ARBA00023002"/>
    </source>
</evidence>
<dbReference type="HOGENOM" id="CLU_036627_0_0_1"/>
<dbReference type="InterPro" id="IPR025337">
    <property type="entry name" value="Questin_oxidase-like"/>
</dbReference>
<gene>
    <name evidence="2" type="ORF">UCRNP2_5055</name>
</gene>
<name>R1EK74_BOTPV</name>
<dbReference type="PANTHER" id="PTHR35870">
    <property type="entry name" value="PROTEIN, PUTATIVE (AFU_ORTHOLOGUE AFUA_5G03330)-RELATED"/>
    <property type="match status" value="1"/>
</dbReference>
<dbReference type="eggNOG" id="ENOG502QVA4">
    <property type="taxonomic scope" value="Eukaryota"/>
</dbReference>
<organism evidence="2 3">
    <name type="scientific">Botryosphaeria parva (strain UCR-NP2)</name>
    <name type="common">Grapevine canker fungus</name>
    <name type="synonym">Neofusicoccum parvum</name>
    <dbReference type="NCBI Taxonomy" id="1287680"/>
    <lineage>
        <taxon>Eukaryota</taxon>
        <taxon>Fungi</taxon>
        <taxon>Dikarya</taxon>
        <taxon>Ascomycota</taxon>
        <taxon>Pezizomycotina</taxon>
        <taxon>Dothideomycetes</taxon>
        <taxon>Dothideomycetes incertae sedis</taxon>
        <taxon>Botryosphaeriales</taxon>
        <taxon>Botryosphaeriaceae</taxon>
        <taxon>Neofusicoccum</taxon>
    </lineage>
</organism>